<dbReference type="PRINTS" id="PR00420">
    <property type="entry name" value="RNGMNOXGNASE"/>
</dbReference>
<dbReference type="RefSeq" id="WP_174624421.1">
    <property type="nucleotide sequence ID" value="NZ_CADCXN010000002.1"/>
</dbReference>
<dbReference type="SUPFAM" id="SSF51905">
    <property type="entry name" value="FAD/NAD(P)-binding domain"/>
    <property type="match status" value="1"/>
</dbReference>
<dbReference type="GO" id="GO:0110142">
    <property type="term" value="C:ubiquinone biosynthesis complex"/>
    <property type="evidence" value="ECO:0007669"/>
    <property type="project" value="UniProtKB-ARBA"/>
</dbReference>
<comment type="pathway">
    <text evidence="2">Cofactor biosynthesis; ubiquinone biosynthesis.</text>
</comment>
<dbReference type="GO" id="GO:0071949">
    <property type="term" value="F:FAD binding"/>
    <property type="evidence" value="ECO:0007669"/>
    <property type="project" value="InterPro"/>
</dbReference>
<evidence type="ECO:0000256" key="4">
    <source>
        <dbReference type="ARBA" id="ARBA00022630"/>
    </source>
</evidence>
<dbReference type="InterPro" id="IPR002938">
    <property type="entry name" value="FAD-bd"/>
</dbReference>
<dbReference type="Pfam" id="PF01494">
    <property type="entry name" value="FAD_binding_3"/>
    <property type="match status" value="1"/>
</dbReference>
<dbReference type="NCBIfam" id="TIGR01988">
    <property type="entry name" value="Ubi-OHases"/>
    <property type="match status" value="1"/>
</dbReference>
<dbReference type="PROSITE" id="PS01304">
    <property type="entry name" value="UBIH"/>
    <property type="match status" value="1"/>
</dbReference>
<keyword evidence="11" id="KW-1185">Reference proteome</keyword>
<accession>A0A8S0Y8X0</accession>
<comment type="similarity">
    <text evidence="3">Belongs to the UbiH/COQ6 family.</text>
</comment>
<dbReference type="InterPro" id="IPR018168">
    <property type="entry name" value="Ubi_Hdrlase_CS"/>
</dbReference>
<dbReference type="InterPro" id="IPR051205">
    <property type="entry name" value="UbiH/COQ6_monooxygenase"/>
</dbReference>
<dbReference type="InterPro" id="IPR010971">
    <property type="entry name" value="UbiH/COQ6"/>
</dbReference>
<name>A0A8S0Y8X0_9GAMM</name>
<dbReference type="AlphaFoldDB" id="A0A8S0Y8X0"/>
<evidence type="ECO:0000256" key="1">
    <source>
        <dbReference type="ARBA" id="ARBA00001974"/>
    </source>
</evidence>
<gene>
    <name evidence="10" type="ORF">METHB2_100037</name>
</gene>
<dbReference type="GO" id="GO:0006744">
    <property type="term" value="P:ubiquinone biosynthetic process"/>
    <property type="evidence" value="ECO:0007669"/>
    <property type="project" value="InterPro"/>
</dbReference>
<evidence type="ECO:0000256" key="7">
    <source>
        <dbReference type="ARBA" id="ARBA00023033"/>
    </source>
</evidence>
<evidence type="ECO:0000313" key="10">
    <source>
        <dbReference type="EMBL" id="CAA9889396.1"/>
    </source>
</evidence>
<dbReference type="Gene3D" id="3.50.50.60">
    <property type="entry name" value="FAD/NAD(P)-binding domain"/>
    <property type="match status" value="2"/>
</dbReference>
<protein>
    <submittedName>
        <fullName evidence="10">2-octaprenylphenol hydroxylase</fullName>
    </submittedName>
</protein>
<dbReference type="Proteomes" id="UP000494216">
    <property type="component" value="Unassembled WGS sequence"/>
</dbReference>
<dbReference type="InterPro" id="IPR036188">
    <property type="entry name" value="FAD/NAD-bd_sf"/>
</dbReference>
<reference evidence="10 11" key="1">
    <citation type="submission" date="2020-02" db="EMBL/GenBank/DDBJ databases">
        <authorList>
            <person name="Hogendoorn C."/>
        </authorList>
    </citation>
    <scope>NUCLEOTIDE SEQUENCE [LARGE SCALE GENOMIC DNA]</scope>
    <source>
        <strain evidence="10">METHB21</strain>
    </source>
</reference>
<evidence type="ECO:0000256" key="5">
    <source>
        <dbReference type="ARBA" id="ARBA00022827"/>
    </source>
</evidence>
<keyword evidence="6" id="KW-0560">Oxidoreductase</keyword>
<dbReference type="PANTHER" id="PTHR43876:SF7">
    <property type="entry name" value="UBIQUINONE BIOSYNTHESIS MONOOXYGENASE COQ6, MITOCHONDRIAL"/>
    <property type="match status" value="1"/>
</dbReference>
<evidence type="ECO:0000256" key="8">
    <source>
        <dbReference type="ARBA" id="ARBA00065734"/>
    </source>
</evidence>
<proteinExistence type="inferred from homology"/>
<evidence type="ECO:0000256" key="3">
    <source>
        <dbReference type="ARBA" id="ARBA00005349"/>
    </source>
</evidence>
<keyword evidence="4" id="KW-0285">Flavoprotein</keyword>
<evidence type="ECO:0000313" key="11">
    <source>
        <dbReference type="Proteomes" id="UP000494216"/>
    </source>
</evidence>
<dbReference type="GO" id="GO:0016705">
    <property type="term" value="F:oxidoreductase activity, acting on paired donors, with incorporation or reduction of molecular oxygen"/>
    <property type="evidence" value="ECO:0007669"/>
    <property type="project" value="InterPro"/>
</dbReference>
<dbReference type="PANTHER" id="PTHR43876">
    <property type="entry name" value="UBIQUINONE BIOSYNTHESIS MONOOXYGENASE COQ6, MITOCHONDRIAL"/>
    <property type="match status" value="1"/>
</dbReference>
<comment type="subunit">
    <text evidence="8">Component of the Ubi complex metabolon, which regroups five ubiquinone biosynthesis proteins (UbiE, UbiF, UbiG, UbiH and UbiI) and two accessory factors (UbiK and the lipid-binding protein UbiJ).</text>
</comment>
<evidence type="ECO:0000259" key="9">
    <source>
        <dbReference type="Pfam" id="PF01494"/>
    </source>
</evidence>
<dbReference type="EMBL" id="CADCXN010000002">
    <property type="protein sequence ID" value="CAA9889396.1"/>
    <property type="molecule type" value="Genomic_DNA"/>
</dbReference>
<sequence length="406" mass="44430">MADRYEVIIVGGGMAGATAACALAHGGVKVALLDGHNPERKWPAGSVDIRVSALTKASQNILERVGAWPGMMQRGVCAYRDMRVFDARGGGELHFDCADTDSSELGHIVENRVTVAALWDELATLPSAICLTSVLVSELQLDAKARQVKLDDGRLLEAELVIAADGSESALRTMMGIEVTGWDYHQSGLVATVTTEKSHQATAWQRFLDEGPLAFLPLKNGQCSIVWTLKSETAKKYLALNDEDFLQMLEKASGGILGKMLAAGPRAAFPLRFQYARRYTDKRFALIGDAAHVMHPLAGQGANAGLLDAAAIAELVIKTRQERRPLSSSRFLRSYERWRKGDNLVMMASMDVINKIYQLTLPPFVGMRSAGMNRVNDTALLKTYFNQYAMGLREDLPRLAKGQACW</sequence>
<keyword evidence="7" id="KW-0503">Monooxygenase</keyword>
<dbReference type="PROSITE" id="PS51257">
    <property type="entry name" value="PROKAR_LIPOPROTEIN"/>
    <property type="match status" value="1"/>
</dbReference>
<dbReference type="FunFam" id="3.50.50.60:FF:000021">
    <property type="entry name" value="Ubiquinone biosynthesis monooxygenase COQ6"/>
    <property type="match status" value="1"/>
</dbReference>
<keyword evidence="5" id="KW-0274">FAD</keyword>
<comment type="caution">
    <text evidence="10">The sequence shown here is derived from an EMBL/GenBank/DDBJ whole genome shotgun (WGS) entry which is preliminary data.</text>
</comment>
<organism evidence="10 11">
    <name type="scientific">Candidatus Methylobacter favarea</name>
    <dbReference type="NCBI Taxonomy" id="2707345"/>
    <lineage>
        <taxon>Bacteria</taxon>
        <taxon>Pseudomonadati</taxon>
        <taxon>Pseudomonadota</taxon>
        <taxon>Gammaproteobacteria</taxon>
        <taxon>Methylococcales</taxon>
        <taxon>Methylococcaceae</taxon>
        <taxon>Methylobacter</taxon>
    </lineage>
</organism>
<feature type="domain" description="FAD-binding" evidence="9">
    <location>
        <begin position="5"/>
        <end position="337"/>
    </location>
</feature>
<comment type="cofactor">
    <cofactor evidence="1">
        <name>FAD</name>
        <dbReference type="ChEBI" id="CHEBI:57692"/>
    </cofactor>
</comment>
<evidence type="ECO:0000256" key="6">
    <source>
        <dbReference type="ARBA" id="ARBA00023002"/>
    </source>
</evidence>
<evidence type="ECO:0000256" key="2">
    <source>
        <dbReference type="ARBA" id="ARBA00004749"/>
    </source>
</evidence>
<dbReference type="GO" id="GO:0004497">
    <property type="term" value="F:monooxygenase activity"/>
    <property type="evidence" value="ECO:0007669"/>
    <property type="project" value="UniProtKB-KW"/>
</dbReference>